<dbReference type="Gene3D" id="3.40.1170.60">
    <property type="match status" value="1"/>
</dbReference>
<keyword evidence="3" id="KW-0741">SOS mutagenesis</keyword>
<dbReference type="EMBL" id="VWSF01000035">
    <property type="protein sequence ID" value="KAA5539155.1"/>
    <property type="molecule type" value="Genomic_DNA"/>
</dbReference>
<dbReference type="GO" id="GO:0009432">
    <property type="term" value="P:SOS response"/>
    <property type="evidence" value="ECO:0007669"/>
    <property type="project" value="UniProtKB-KW"/>
</dbReference>
<gene>
    <name evidence="7" type="ORF">F0145_25130</name>
</gene>
<keyword evidence="2" id="KW-0227">DNA damage</keyword>
<evidence type="ECO:0000259" key="6">
    <source>
        <dbReference type="PROSITE" id="PS50173"/>
    </source>
</evidence>
<evidence type="ECO:0000313" key="7">
    <source>
        <dbReference type="EMBL" id="KAA5539155.1"/>
    </source>
</evidence>
<keyword evidence="5" id="KW-0742">SOS response</keyword>
<dbReference type="Pfam" id="PF11799">
    <property type="entry name" value="IMS_C"/>
    <property type="match status" value="1"/>
</dbReference>
<dbReference type="AlphaFoldDB" id="A0A5M6D1Z8"/>
<dbReference type="InterPro" id="IPR043502">
    <property type="entry name" value="DNA/RNA_pol_sf"/>
</dbReference>
<evidence type="ECO:0000256" key="3">
    <source>
        <dbReference type="ARBA" id="ARBA00023199"/>
    </source>
</evidence>
<dbReference type="PANTHER" id="PTHR11076:SF34">
    <property type="entry name" value="PROTEIN UMUC"/>
    <property type="match status" value="1"/>
</dbReference>
<dbReference type="Gene3D" id="3.30.70.270">
    <property type="match status" value="1"/>
</dbReference>
<comment type="caution">
    <text evidence="7">The sequence shown here is derived from an EMBL/GenBank/DDBJ whole genome shotgun (WGS) entry which is preliminary data.</text>
</comment>
<dbReference type="GO" id="GO:0005829">
    <property type="term" value="C:cytosol"/>
    <property type="evidence" value="ECO:0007669"/>
    <property type="project" value="TreeGrafter"/>
</dbReference>
<evidence type="ECO:0000256" key="4">
    <source>
        <dbReference type="ARBA" id="ARBA00023204"/>
    </source>
</evidence>
<organism evidence="7 8">
    <name type="scientific">Adhaeribacter rhizoryzae</name>
    <dbReference type="NCBI Taxonomy" id="2607907"/>
    <lineage>
        <taxon>Bacteria</taxon>
        <taxon>Pseudomonadati</taxon>
        <taxon>Bacteroidota</taxon>
        <taxon>Cytophagia</taxon>
        <taxon>Cytophagales</taxon>
        <taxon>Hymenobacteraceae</taxon>
        <taxon>Adhaeribacter</taxon>
    </lineage>
</organism>
<dbReference type="GO" id="GO:0006281">
    <property type="term" value="P:DNA repair"/>
    <property type="evidence" value="ECO:0007669"/>
    <property type="project" value="UniProtKB-KW"/>
</dbReference>
<dbReference type="InterPro" id="IPR050116">
    <property type="entry name" value="DNA_polymerase-Y"/>
</dbReference>
<dbReference type="SUPFAM" id="SSF56672">
    <property type="entry name" value="DNA/RNA polymerases"/>
    <property type="match status" value="1"/>
</dbReference>
<evidence type="ECO:0000313" key="8">
    <source>
        <dbReference type="Proteomes" id="UP000323426"/>
    </source>
</evidence>
<dbReference type="Gene3D" id="1.10.150.20">
    <property type="entry name" value="5' to 3' exonuclease, C-terminal subdomain"/>
    <property type="match status" value="1"/>
</dbReference>
<name>A0A5M6D1Z8_9BACT</name>
<keyword evidence="8" id="KW-1185">Reference proteome</keyword>
<reference evidence="7 8" key="1">
    <citation type="submission" date="2019-09" db="EMBL/GenBank/DDBJ databases">
        <title>Genome sequence and assembly of Adhaeribacter sp.</title>
        <authorList>
            <person name="Chhetri G."/>
        </authorList>
    </citation>
    <scope>NUCLEOTIDE SEQUENCE [LARGE SCALE GENOMIC DNA]</scope>
    <source>
        <strain evidence="7 8">DK36</strain>
    </source>
</reference>
<dbReference type="GO" id="GO:0042276">
    <property type="term" value="P:error-prone translesion synthesis"/>
    <property type="evidence" value="ECO:0007669"/>
    <property type="project" value="TreeGrafter"/>
</dbReference>
<comment type="similarity">
    <text evidence="1">Belongs to the DNA polymerase type-Y family.</text>
</comment>
<feature type="domain" description="UmuC" evidence="6">
    <location>
        <begin position="5"/>
        <end position="189"/>
    </location>
</feature>
<dbReference type="GO" id="GO:0003684">
    <property type="term" value="F:damaged DNA binding"/>
    <property type="evidence" value="ECO:0007669"/>
    <property type="project" value="InterPro"/>
</dbReference>
<dbReference type="RefSeq" id="WP_150093298.1">
    <property type="nucleotide sequence ID" value="NZ_VWSF01000035.1"/>
</dbReference>
<dbReference type="Proteomes" id="UP000323426">
    <property type="component" value="Unassembled WGS sequence"/>
</dbReference>
<dbReference type="PANTHER" id="PTHR11076">
    <property type="entry name" value="DNA REPAIR POLYMERASE UMUC / TRANSFERASE FAMILY MEMBER"/>
    <property type="match status" value="1"/>
</dbReference>
<dbReference type="InterPro" id="IPR043128">
    <property type="entry name" value="Rev_trsase/Diguanyl_cyclase"/>
</dbReference>
<proteinExistence type="inferred from homology"/>
<dbReference type="GO" id="GO:0003887">
    <property type="term" value="F:DNA-directed DNA polymerase activity"/>
    <property type="evidence" value="ECO:0007669"/>
    <property type="project" value="TreeGrafter"/>
</dbReference>
<keyword evidence="4" id="KW-0234">DNA repair</keyword>
<dbReference type="CDD" id="cd01700">
    <property type="entry name" value="PolY_Pol_V_umuC"/>
    <property type="match status" value="1"/>
</dbReference>
<protein>
    <submittedName>
        <fullName evidence="7">Y-family DNA polymerase</fullName>
    </submittedName>
</protein>
<sequence>MTSLFLHADINNCYASIFRIFKPELNGVPLVVLSNNDGSIIARSQEAKDLGIQMGQPFFEAKPIIDKYQVRVYSSNYPLFHDMSTRFHRTLGTFSLHQEIYSIDEGFLDLGNFYQTNLQQYGADIKRTVWKWLGLPICVGIAPTKTLAKLANRIAKKSKKAQGVLVLNQPAHITAALKITDVGDVWGIGRQYATKLRNFGVLTAWDLANVNDAFAKKHLTIVGLRIVKELRGEACADLEIEPPAKKGICTRRSFGQPVMSLDLLQEAVATYMTRSAFKLRKQKSRCSQLSVFVETNPFNPNQAQYNNCKTIQLPVPTNSTLELVSYALTALKAIYREGYKYKKAGVLLDDISPATAMQGNIFDTIDRGKHLDLMQTLDLLSSKMGSGLVKVAKEGMEKSWKMRQDYSTPCYTTRLEDILVVR</sequence>
<evidence type="ECO:0000256" key="5">
    <source>
        <dbReference type="ARBA" id="ARBA00023236"/>
    </source>
</evidence>
<dbReference type="InterPro" id="IPR025188">
    <property type="entry name" value="DUF4113"/>
</dbReference>
<accession>A0A5M6D1Z8</accession>
<dbReference type="PROSITE" id="PS50173">
    <property type="entry name" value="UMUC"/>
    <property type="match status" value="1"/>
</dbReference>
<dbReference type="InterPro" id="IPR001126">
    <property type="entry name" value="UmuC"/>
</dbReference>
<evidence type="ECO:0000256" key="1">
    <source>
        <dbReference type="ARBA" id="ARBA00010945"/>
    </source>
</evidence>
<dbReference type="Pfam" id="PF13438">
    <property type="entry name" value="DUF4113"/>
    <property type="match status" value="1"/>
</dbReference>
<dbReference type="Pfam" id="PF00817">
    <property type="entry name" value="IMS"/>
    <property type="match status" value="1"/>
</dbReference>
<evidence type="ECO:0000256" key="2">
    <source>
        <dbReference type="ARBA" id="ARBA00022763"/>
    </source>
</evidence>
<dbReference type="InterPro" id="IPR017961">
    <property type="entry name" value="DNA_pol_Y-fam_little_finger"/>
</dbReference>